<dbReference type="GO" id="GO:0016020">
    <property type="term" value="C:membrane"/>
    <property type="evidence" value="ECO:0007669"/>
    <property type="project" value="InterPro"/>
</dbReference>
<keyword evidence="5" id="KW-0472">Membrane</keyword>
<dbReference type="Gene3D" id="2.60.40.1080">
    <property type="match status" value="1"/>
</dbReference>
<dbReference type="InterPro" id="IPR038081">
    <property type="entry name" value="CalX-like_sf"/>
</dbReference>
<feature type="region of interest" description="Disordered" evidence="4">
    <location>
        <begin position="3169"/>
        <end position="3189"/>
    </location>
</feature>
<organism evidence="9 10">
    <name type="scientific">Blautia producta</name>
    <dbReference type="NCBI Taxonomy" id="33035"/>
    <lineage>
        <taxon>Bacteria</taxon>
        <taxon>Bacillati</taxon>
        <taxon>Bacillota</taxon>
        <taxon>Clostridia</taxon>
        <taxon>Lachnospirales</taxon>
        <taxon>Lachnospiraceae</taxon>
        <taxon>Blautia</taxon>
    </lineage>
</organism>
<name>A0A7G5N169_9FIRM</name>
<sequence length="3311" mass="365210">MRGKKKMRYLAMFMAVVMGVTSLSDSVLAAFNSTAEEANAKDTLKKLEEGQEIDAQEAKYILESLGIFNEDGSMNTSKIIMDQREYSLEEIKEYLQGGTVDLDKKVSVDGTELTLGNVQTMLQIEEELSNYQTTYFPENTGEYTPEMEATISSLLMQLNEGKLTIKAKNAANVINRDVTLSVDELAEAPAGEEITVNLTISEAVTHTIFVEYRTMDGVAKDGTDYEGKKGVLRIPAGETTASVTIPTKNSIDENDESTWWNGNKLFYVEFTNVTGAVFTDGGSFQYSKAGIQGNLADLDGSPWTATSGSLPNPAYDPTTTTQPENFYFYSFSVPQSYVKVIDFLTANLDSDDGNGVGVFYDLRTLSEDGQSLSDKWGSIGAYPEYQSGNLVYNIDLSENSTGFPAFVKNGGYKKTIAALPTTRYSALYSLKPMCKPVTGTTVTLKPAETDQIYYEDSMIPCVLQTNGNVSLGGPVSIFEDGVLSTDDGRRFGDTFSCLLTKDQYEAVKLMCSENESTYPNFNRADYSWSQEPNMGAMDMGKGTVQFEGFDTANNKFITDGPKYVQEYIKGITVDKQSYDPGTEGDQTVTVTVTYDNQTPNDDWLWNDYANDYNKEGKESVDRLKVSLDGGATLYQLSPELDEKGDPKKNGKLTAQIPLPYNTQTEEQTYRAELFLMPAAADVTVPQVTGVKSDYACLVGANHMAEFKVKPVNLIQEGELELQNLPDGNILYMVQEEACTLGCSITTENPTFPGIEWTSSNEDVALINRMTGVITPKAEGEAQFTATAYNRKAAPAVSVQTPVITVVNDGPPAIAVPKGMDIVHARKKGKASVYWMSNLNGKGNDQVYTVDLYEGDYTDKEKELPAEDKIIKTYEFTETVTGEIEENVLTKVSKDGLPVYTFAVHTPNPDNPQMELSARGGIIVSPVPASVRLTTPEKLYMVDSETDSFPVSWSLSDTEEDYEFQLSVKKNGDEIYSTTEGTSAAFSVDKVDEGTLKDVYTVTAKVRNKGTEDKLWSTDSYLVQVYREGAFAFDVDGEREENGASIAIANEERIPTLKNYNGSWSDEDSQAIVDMNRRISLDKSVKIFDSSSWNMAADRFAWSSDDSSVMPLYRKDSTGYTNIEKLASPYQAPDQVFMMSGKKDGTATVKAVHSRTGKEMSLTAEISTLKDKLYLFQFTPMQETTITYERRDGKEVSIRTNEQGQAAIYDPDGIENAVQARSGSEDTTLYLGTVQPDVLVSSEKDKGRDELYPVNYITLDEAAHVKLYLKDEKGDPYKGKVTYTGGAYKNQKYCPLVQKGSMDNRLETTLGQDGELEFYYDVTRLYSEDEDAHTQLHAGDYLEFVYDIRTPDDAYYPRLITVDSYSQERGASFTDSIVNLEKNTDTEKKVYISAQKVEYPNKGDLDILGRKEPIGCTNQYPKITLKTEMLCWGLDTDSDFQCFLTDEEQKKLGRQEFKVKKYPFTDLMTASNEVPVDENTGIDKGSSRRFTSQLYENGEMVRSIPLPFPVTNMIGIEVTEEKQFKPFTVDVNLKQTTAGDAASQGGEVGSRGLQKFNTGVDTPFFKVTVTPTVDPFVFHAFAGYDMDLLGMDTDMVMNPIDCDTTGANASAFVAAVMGKEKNLSGRFQGKMNKTLKKPGDTDFGGRAAGYMAGDIIFNIETGAFEFVITDSGFTLGGKFGYHWTFNSVVGIVPITAEFALGAAMELDYKAMAAYSQETNKFGSDILTTLRVNAYMRAFAGFGFDVAILALKIGMFGQINLEHYSQFLSRTYQKSDKQIQGHRTELSGVIGIEFMLKVFFFKYRKVLASTNMPTLTFYNGNWDAIQQWIAQADLPDWGGNVSPNAMLLSENGGLAEVDNAILAEDRSYLQRAAVFSLEDDHTALDTLLAPAYPYGYPQVTRDGGITVALSDQNSADLNQTRVYWSQGSNAPSQAIPVDWTGEETPDSNVSLAGTGSFAVAAWEKLRSPVSMDQQGEYSNAEASVGMSQMMNDSEVVASVYKGGSWNSVRLTDNNNADMAPQAASNGEDAVVIYRSMAGSSLDDPLDNDVMDELWYSRYSKGKWSKPTPIYRETNGSISALEAVMDENGHTGIAFTVKREDASSEEEISDTFFMALRADDTVTDPIRLTLGEGTNENAKITAANVDGRSQFITAWYQNQYDADLDSTVGDICFKILDSDGVVKTDFPDSLSEMNTNSSAAIGSRFEFVKSAGESLEHTGIAWTASDMTPKEDSSQETEKDLLYVSMFKDTDKGIVMTPGTVAADPGDYTSIDSFSVWSQDEKTLNSMLLGTYYDSSNASLATIYEGQPVNIAEDTSILMSGSASLNNKMEVDHVSYENEALQKGGLLPLSFYVVNQGYETVNRIKITSGDTVLADEEVSLLPGRDMMVSGNYPIPNEEDKNIANVEYTVSASFESGEENTEGTIVLDTPDAGISLKEVNILKEQDEIREFQMQFYNDSANDLSKTGYKVKLGFYKSSGGEVAADVKLLSDTRKTQEPIGTGVYQLSQEQVQMLDKDSLSMNFAYELTDADTLPMNLYAKLWVEDEDGNKVMDSNVLNNDKMIRFQDLMAKNNGKQFLTENQVSVKRNSTEATVTVKNLSRTTAENVNVLVGLYSASGKLLDTKYLAVNQDELMNLGAEGTESRQLTFDQPGNYVRSTVLMQNFDRADASLKSLGAEQVKFTADFDPDTLDYEGDGDNLTGTVITAASSHPEAAVTINGETTVNGTLQVPLSYGENVITIEVRSAEEGMETRTYTLKINNKEVKENNYLTLVRADQEPESDWYGSPVSYRINLPENVKDAGFASFRFTTDNGTTWSEENVWEQGKENLVEIAQEGIYDNGIAVRLFREDGSYLESNPISVNIDMTPPVITGITYEKLDEEGNVIPGEEADGNWKGNLRILVHTTDALSGIGKVNAVMESEPGTGYTAEAGEEGIYTFEVSPSYRGNILITSEDKVGKSVQNSIRVNVDDKVPAGMLFETQVSKTDPTAEPVTVSIKTIHPDMVSDSIEYSVGDEEHWQQYSEPFAVEENTIIYYRAQDTSGNMTEVQTLTISNIDKNPPILKLNLTGDAEGWNAGDVGVTVANEGKILGEPAFYYCEKGKEDQESKWRKIDADEDGKYGVVFTEEGEHTWIFKAVSHAGTESKYVESVIRIDRTLPTGSLKIGTESWDSLQSRSSKTIKRGSDPSMRITSDDEPSGIRSVEYAVSTQRITEISKMGEEELTWKTYRSAVKVPLNKKGVTIVYARITDMAGNTTYLSSDDYKYEESKTIISKIKDMLTGSVATGDNTPIVLFVILLLAAAAVLVTLSVKRQKRGKK</sequence>
<feature type="domain" description="Cadherin-like beta-sandwich-like" evidence="8">
    <location>
        <begin position="2677"/>
        <end position="2755"/>
    </location>
</feature>
<reference evidence="9 10" key="1">
    <citation type="submission" date="2019-04" db="EMBL/GenBank/DDBJ databases">
        <authorList>
            <person name="Schori C."/>
            <person name="Ahrens C."/>
        </authorList>
    </citation>
    <scope>NUCLEOTIDE SEQUENCE [LARGE SCALE GENOMIC DNA]</scope>
    <source>
        <strain evidence="9 10">DSM 2950</strain>
    </source>
</reference>
<dbReference type="Proteomes" id="UP000515789">
    <property type="component" value="Chromosome"/>
</dbReference>
<evidence type="ECO:0000256" key="4">
    <source>
        <dbReference type="SAM" id="MobiDB-lite"/>
    </source>
</evidence>
<proteinExistence type="predicted"/>
<evidence type="ECO:0000256" key="6">
    <source>
        <dbReference type="SAM" id="SignalP"/>
    </source>
</evidence>
<evidence type="ECO:0000259" key="8">
    <source>
        <dbReference type="Pfam" id="PF12733"/>
    </source>
</evidence>
<evidence type="ECO:0000313" key="9">
    <source>
        <dbReference type="EMBL" id="QMW80612.1"/>
    </source>
</evidence>
<evidence type="ECO:0008006" key="11">
    <source>
        <dbReference type="Google" id="ProtNLM"/>
    </source>
</evidence>
<evidence type="ECO:0000256" key="2">
    <source>
        <dbReference type="ARBA" id="ARBA00022737"/>
    </source>
</evidence>
<dbReference type="SUPFAM" id="SSF141072">
    <property type="entry name" value="CalX-like"/>
    <property type="match status" value="1"/>
</dbReference>
<feature type="transmembrane region" description="Helical" evidence="5">
    <location>
        <begin position="3284"/>
        <end position="3303"/>
    </location>
</feature>
<dbReference type="InterPro" id="IPR025883">
    <property type="entry name" value="Cadherin-like_domain"/>
</dbReference>
<protein>
    <recommendedName>
        <fullName evidence="11">Calx-beta domain-containing protein</fullName>
    </recommendedName>
</protein>
<evidence type="ECO:0000256" key="3">
    <source>
        <dbReference type="ARBA" id="ARBA00022837"/>
    </source>
</evidence>
<evidence type="ECO:0000256" key="5">
    <source>
        <dbReference type="SAM" id="Phobius"/>
    </source>
</evidence>
<dbReference type="InterPro" id="IPR008964">
    <property type="entry name" value="Invasin/intimin_cell_adhesion"/>
</dbReference>
<dbReference type="GO" id="GO:0007154">
    <property type="term" value="P:cell communication"/>
    <property type="evidence" value="ECO:0007669"/>
    <property type="project" value="InterPro"/>
</dbReference>
<evidence type="ECO:0000256" key="1">
    <source>
        <dbReference type="ARBA" id="ARBA00022729"/>
    </source>
</evidence>
<keyword evidence="1 6" id="KW-0732">Signal</keyword>
<keyword evidence="5" id="KW-0812">Transmembrane</keyword>
<dbReference type="EMBL" id="CP039126">
    <property type="protein sequence ID" value="QMW80612.1"/>
    <property type="molecule type" value="Genomic_DNA"/>
</dbReference>
<keyword evidence="5" id="KW-1133">Transmembrane helix</keyword>
<evidence type="ECO:0000259" key="7">
    <source>
        <dbReference type="Pfam" id="PF03160"/>
    </source>
</evidence>
<dbReference type="SUPFAM" id="SSF49373">
    <property type="entry name" value="Invasin/intimin cell-adhesion fragments"/>
    <property type="match status" value="1"/>
</dbReference>
<dbReference type="InterPro" id="IPR003644">
    <property type="entry name" value="Calx_beta"/>
</dbReference>
<accession>A0A7G5N169</accession>
<dbReference type="GeneID" id="75053929"/>
<feature type="domain" description="Calx-beta" evidence="7">
    <location>
        <begin position="193"/>
        <end position="256"/>
    </location>
</feature>
<feature type="chain" id="PRO_5028985472" description="Calx-beta domain-containing protein" evidence="6">
    <location>
        <begin position="30"/>
        <end position="3311"/>
    </location>
</feature>
<dbReference type="Pfam" id="PF12733">
    <property type="entry name" value="Cadherin-like"/>
    <property type="match status" value="1"/>
</dbReference>
<dbReference type="RefSeq" id="WP_018595164.1">
    <property type="nucleotide sequence ID" value="NZ_CABLBP010000020.1"/>
</dbReference>
<feature type="signal peptide" evidence="6">
    <location>
        <begin position="1"/>
        <end position="29"/>
    </location>
</feature>
<dbReference type="Pfam" id="PF03160">
    <property type="entry name" value="Calx-beta"/>
    <property type="match status" value="1"/>
</dbReference>
<keyword evidence="3" id="KW-0106">Calcium</keyword>
<dbReference type="Gene3D" id="2.60.40.2030">
    <property type="match status" value="1"/>
</dbReference>
<evidence type="ECO:0000313" key="10">
    <source>
        <dbReference type="Proteomes" id="UP000515789"/>
    </source>
</evidence>
<keyword evidence="2" id="KW-0677">Repeat</keyword>
<gene>
    <name evidence="9" type="ORF">E5259_25140</name>
</gene>